<feature type="domain" description="Pyrrolo-quinoline quinone repeat" evidence="1">
    <location>
        <begin position="149"/>
        <end position="270"/>
    </location>
</feature>
<keyword evidence="3" id="KW-1185">Reference proteome</keyword>
<sequence length="403" mass="41800">MPSTRRHFLTLAGVAVAGAVAPTGDAGETAAASDVDWPMARYDPAGTGAHPTASGPKDDVEVTWTYTSSSSFGRPVPPVHLDGTLYATHDGLVALDSDTGATQFERAGQYRSTPARVRASIYTTDTLAVTGSAGVVGLNAGGGIALPGVDAAIGARRWTGPRAAGGGFFGQPMAVDPVTDDGTVYAAPPGADSIVALDANDGAVDWRQTPREEDGYGVEIKRPAVTDGRVFVTNWPYQATAYDAATGTQDWQRELDEQMVLAPVATDDGLVVQTRDAVYLLDMASGATLWKQSLDANVTEGAPAVADGRVFLSDSQDAMHALDLATGESLWTTPFNGESTPVVADGVVYAVESRHTLVAIDAGSGAQRFTFEPDDYPIATPIIGDGRLFVTTAHGVLALEGAS</sequence>
<dbReference type="InterPro" id="IPR011047">
    <property type="entry name" value="Quinoprotein_ADH-like_sf"/>
</dbReference>
<evidence type="ECO:0000313" key="3">
    <source>
        <dbReference type="Proteomes" id="UP001259659"/>
    </source>
</evidence>
<protein>
    <submittedName>
        <fullName evidence="2">PQQ-binding-like beta-propeller repeat protein</fullName>
    </submittedName>
</protein>
<dbReference type="Proteomes" id="UP001259659">
    <property type="component" value="Unassembled WGS sequence"/>
</dbReference>
<feature type="domain" description="Pyrrolo-quinoline quinone repeat" evidence="1">
    <location>
        <begin position="277"/>
        <end position="389"/>
    </location>
</feature>
<evidence type="ECO:0000259" key="1">
    <source>
        <dbReference type="Pfam" id="PF13360"/>
    </source>
</evidence>
<gene>
    <name evidence="2" type="ORF">NDI56_17745</name>
</gene>
<dbReference type="InterPro" id="IPR002372">
    <property type="entry name" value="PQQ_rpt_dom"/>
</dbReference>
<dbReference type="PANTHER" id="PTHR34512:SF30">
    <property type="entry name" value="OUTER MEMBRANE PROTEIN ASSEMBLY FACTOR BAMB"/>
    <property type="match status" value="1"/>
</dbReference>
<dbReference type="PANTHER" id="PTHR34512">
    <property type="entry name" value="CELL SURFACE PROTEIN"/>
    <property type="match status" value="1"/>
</dbReference>
<name>A0ABU2FHP3_9EURY</name>
<dbReference type="PROSITE" id="PS51318">
    <property type="entry name" value="TAT"/>
    <property type="match status" value="1"/>
</dbReference>
<accession>A0ABU2FHP3</accession>
<comment type="caution">
    <text evidence="2">The sequence shown here is derived from an EMBL/GenBank/DDBJ whole genome shotgun (WGS) entry which is preliminary data.</text>
</comment>
<dbReference type="Gene3D" id="2.40.128.630">
    <property type="match status" value="2"/>
</dbReference>
<dbReference type="InterPro" id="IPR018391">
    <property type="entry name" value="PQQ_b-propeller_rpt"/>
</dbReference>
<evidence type="ECO:0000313" key="2">
    <source>
        <dbReference type="EMBL" id="MDS0261246.1"/>
    </source>
</evidence>
<dbReference type="SMART" id="SM00564">
    <property type="entry name" value="PQQ"/>
    <property type="match status" value="6"/>
</dbReference>
<organism evidence="2 3">
    <name type="scientific">Haloarcula saliterrae</name>
    <dbReference type="NCBI Taxonomy" id="2950534"/>
    <lineage>
        <taxon>Archaea</taxon>
        <taxon>Methanobacteriati</taxon>
        <taxon>Methanobacteriota</taxon>
        <taxon>Stenosarchaea group</taxon>
        <taxon>Halobacteria</taxon>
        <taxon>Halobacteriales</taxon>
        <taxon>Haloarculaceae</taxon>
        <taxon>Haloarcula</taxon>
    </lineage>
</organism>
<dbReference type="InterPro" id="IPR006311">
    <property type="entry name" value="TAT_signal"/>
</dbReference>
<dbReference type="Gene3D" id="2.140.10.10">
    <property type="entry name" value="Quinoprotein alcohol dehydrogenase-like superfamily"/>
    <property type="match status" value="1"/>
</dbReference>
<proteinExistence type="predicted"/>
<dbReference type="EMBL" id="JAMQON010000005">
    <property type="protein sequence ID" value="MDS0261246.1"/>
    <property type="molecule type" value="Genomic_DNA"/>
</dbReference>
<reference evidence="2 3" key="1">
    <citation type="submission" date="2022-06" db="EMBL/GenBank/DDBJ databases">
        <title>Haloarcula sp. a new haloarchaeum isolate from saline soil.</title>
        <authorList>
            <person name="Strakova D."/>
            <person name="Galisteo C."/>
            <person name="Sanchez-Porro C."/>
            <person name="Ventosa A."/>
        </authorList>
    </citation>
    <scope>NUCLEOTIDE SEQUENCE [LARGE SCALE GENOMIC DNA]</scope>
    <source>
        <strain evidence="2 3">S1CR25-12</strain>
    </source>
</reference>
<dbReference type="SUPFAM" id="SSF50998">
    <property type="entry name" value="Quinoprotein alcohol dehydrogenase-like"/>
    <property type="match status" value="2"/>
</dbReference>
<dbReference type="RefSeq" id="WP_310921057.1">
    <property type="nucleotide sequence ID" value="NZ_JAMQON010000005.1"/>
</dbReference>
<dbReference type="Pfam" id="PF13360">
    <property type="entry name" value="PQQ_2"/>
    <property type="match status" value="2"/>
</dbReference>